<feature type="domain" description="HTH lacI-type" evidence="4">
    <location>
        <begin position="2"/>
        <end position="55"/>
    </location>
</feature>
<dbReference type="PANTHER" id="PTHR30146">
    <property type="entry name" value="LACI-RELATED TRANSCRIPTIONAL REPRESSOR"/>
    <property type="match status" value="1"/>
</dbReference>
<keyword evidence="2" id="KW-0238">DNA-binding</keyword>
<dbReference type="EMBL" id="JAIMFO010000004">
    <property type="protein sequence ID" value="MBY4796900.1"/>
    <property type="molecule type" value="Genomic_DNA"/>
</dbReference>
<dbReference type="SMART" id="SM00354">
    <property type="entry name" value="HTH_LACI"/>
    <property type="match status" value="1"/>
</dbReference>
<dbReference type="InterPro" id="IPR046335">
    <property type="entry name" value="LacI/GalR-like_sensor"/>
</dbReference>
<dbReference type="PROSITE" id="PS00356">
    <property type="entry name" value="HTH_LACI_1"/>
    <property type="match status" value="1"/>
</dbReference>
<dbReference type="RefSeq" id="WP_222198623.1">
    <property type="nucleotide sequence ID" value="NZ_JAIMFO010000004.1"/>
</dbReference>
<evidence type="ECO:0000256" key="3">
    <source>
        <dbReference type="ARBA" id="ARBA00023163"/>
    </source>
</evidence>
<dbReference type="Pfam" id="PF00356">
    <property type="entry name" value="LacI"/>
    <property type="match status" value="1"/>
</dbReference>
<accession>A0ABS7MIH8</accession>
<keyword evidence="6" id="KW-1185">Reference proteome</keyword>
<dbReference type="InterPro" id="IPR028082">
    <property type="entry name" value="Peripla_BP_I"/>
</dbReference>
<dbReference type="InterPro" id="IPR010982">
    <property type="entry name" value="Lambda_DNA-bd_dom_sf"/>
</dbReference>
<organism evidence="5 6">
    <name type="scientific">Collinsella ureilytica</name>
    <dbReference type="NCBI Taxonomy" id="2869515"/>
    <lineage>
        <taxon>Bacteria</taxon>
        <taxon>Bacillati</taxon>
        <taxon>Actinomycetota</taxon>
        <taxon>Coriobacteriia</taxon>
        <taxon>Coriobacteriales</taxon>
        <taxon>Coriobacteriaceae</taxon>
        <taxon>Collinsella</taxon>
    </lineage>
</organism>
<dbReference type="InterPro" id="IPR000843">
    <property type="entry name" value="HTH_LacI"/>
</dbReference>
<evidence type="ECO:0000313" key="6">
    <source>
        <dbReference type="Proteomes" id="UP000700908"/>
    </source>
</evidence>
<sequence>MANIREIAQRSGVSVGTVSRYLNGIKVRDANARAISRVVEELDYRPNILGRALTKNKSYTIGVLMSNAGNVFVGSSIGRLEAELERVDYSALFIDFHGDVDVLMHKIRFLRSRLVEGIVIFSSEVDAQCLEALPQLDIPLIVVDNPMPHSEIDSIVVDNADSTKRVVSAMLDAGHQRIGVIAPSQTTYVGRERLVGWQRAYADRHAEAYKGDIQICDSTKLGGYRAACQLLDQGEVTALFACNYYMALGALKAVNERGLRPGSDIGFASFDDYDFSDVMFPPLTVIRQPMEEIVDLIIEMMRQRLQGDRNDFGTHMLTCDVVLTDSIHAQLAPQ</sequence>
<dbReference type="SUPFAM" id="SSF53822">
    <property type="entry name" value="Periplasmic binding protein-like I"/>
    <property type="match status" value="1"/>
</dbReference>
<proteinExistence type="predicted"/>
<dbReference type="Proteomes" id="UP000700908">
    <property type="component" value="Unassembled WGS sequence"/>
</dbReference>
<evidence type="ECO:0000313" key="5">
    <source>
        <dbReference type="EMBL" id="MBY4796900.1"/>
    </source>
</evidence>
<dbReference type="Pfam" id="PF13377">
    <property type="entry name" value="Peripla_BP_3"/>
    <property type="match status" value="1"/>
</dbReference>
<evidence type="ECO:0000259" key="4">
    <source>
        <dbReference type="PROSITE" id="PS50932"/>
    </source>
</evidence>
<dbReference type="Gene3D" id="3.40.50.2300">
    <property type="match status" value="2"/>
</dbReference>
<dbReference type="PANTHER" id="PTHR30146:SF109">
    <property type="entry name" value="HTH-TYPE TRANSCRIPTIONAL REGULATOR GALS"/>
    <property type="match status" value="1"/>
</dbReference>
<keyword evidence="3" id="KW-0804">Transcription</keyword>
<dbReference type="SUPFAM" id="SSF47413">
    <property type="entry name" value="lambda repressor-like DNA-binding domains"/>
    <property type="match status" value="1"/>
</dbReference>
<dbReference type="CDD" id="cd01392">
    <property type="entry name" value="HTH_LacI"/>
    <property type="match status" value="1"/>
</dbReference>
<dbReference type="CDD" id="cd06267">
    <property type="entry name" value="PBP1_LacI_sugar_binding-like"/>
    <property type="match status" value="1"/>
</dbReference>
<dbReference type="PROSITE" id="PS50932">
    <property type="entry name" value="HTH_LACI_2"/>
    <property type="match status" value="1"/>
</dbReference>
<name>A0ABS7MIH8_9ACTN</name>
<dbReference type="Gene3D" id="1.10.260.40">
    <property type="entry name" value="lambda repressor-like DNA-binding domains"/>
    <property type="match status" value="1"/>
</dbReference>
<evidence type="ECO:0000256" key="2">
    <source>
        <dbReference type="ARBA" id="ARBA00023125"/>
    </source>
</evidence>
<comment type="caution">
    <text evidence="5">The sequence shown here is derived from an EMBL/GenBank/DDBJ whole genome shotgun (WGS) entry which is preliminary data.</text>
</comment>
<gene>
    <name evidence="5" type="ORF">K6V98_00770</name>
</gene>
<keyword evidence="1" id="KW-0805">Transcription regulation</keyword>
<reference evidence="5 6" key="1">
    <citation type="submission" date="2021-08" db="EMBL/GenBank/DDBJ databases">
        <title>Collinsella faecalis sp. nov. isolated from swine faeces.</title>
        <authorList>
            <person name="Oh B.S."/>
            <person name="Lee J.H."/>
        </authorList>
    </citation>
    <scope>NUCLEOTIDE SEQUENCE [LARGE SCALE GENOMIC DNA]</scope>
    <source>
        <strain evidence="5 6">AGMB00827</strain>
    </source>
</reference>
<protein>
    <submittedName>
        <fullName evidence="5">LacI family transcriptional regulator</fullName>
    </submittedName>
</protein>
<evidence type="ECO:0000256" key="1">
    <source>
        <dbReference type="ARBA" id="ARBA00023015"/>
    </source>
</evidence>